<dbReference type="Proteomes" id="UP001642360">
    <property type="component" value="Unassembled WGS sequence"/>
</dbReference>
<dbReference type="CDD" id="cd00018">
    <property type="entry name" value="AP2"/>
    <property type="match status" value="1"/>
</dbReference>
<comment type="caution">
    <text evidence="8">The sequence shown here is derived from an EMBL/GenBank/DDBJ whole genome shotgun (WGS) entry which is preliminary data.</text>
</comment>
<evidence type="ECO:0000313" key="8">
    <source>
        <dbReference type="EMBL" id="CAK9149339.1"/>
    </source>
</evidence>
<evidence type="ECO:0000313" key="9">
    <source>
        <dbReference type="Proteomes" id="UP001642360"/>
    </source>
</evidence>
<reference evidence="8 9" key="1">
    <citation type="submission" date="2024-02" db="EMBL/GenBank/DDBJ databases">
        <authorList>
            <person name="Vignale AGUSTIN F."/>
            <person name="Sosa J E."/>
            <person name="Modenutti C."/>
        </authorList>
    </citation>
    <scope>NUCLEOTIDE SEQUENCE [LARGE SCALE GENOMIC DNA]</scope>
</reference>
<dbReference type="PANTHER" id="PTHR31194:SF62">
    <property type="entry name" value="ETHYLENE-RESPONSIVE TRANSCRIPTION FACTOR ERF118"/>
    <property type="match status" value="1"/>
</dbReference>
<dbReference type="InterPro" id="IPR036955">
    <property type="entry name" value="AP2/ERF_dom_sf"/>
</dbReference>
<keyword evidence="2" id="KW-0805">Transcription regulation</keyword>
<dbReference type="GO" id="GO:0003677">
    <property type="term" value="F:DNA binding"/>
    <property type="evidence" value="ECO:0007669"/>
    <property type="project" value="UniProtKB-KW"/>
</dbReference>
<evidence type="ECO:0000259" key="7">
    <source>
        <dbReference type="PROSITE" id="PS51032"/>
    </source>
</evidence>
<name>A0ABC8RWI3_9AQUA</name>
<dbReference type="PROSITE" id="PS51032">
    <property type="entry name" value="AP2_ERF"/>
    <property type="match status" value="1"/>
</dbReference>
<feature type="domain" description="AP2/ERF" evidence="7">
    <location>
        <begin position="98"/>
        <end position="157"/>
    </location>
</feature>
<dbReference type="PRINTS" id="PR00367">
    <property type="entry name" value="ETHRSPELEMNT"/>
</dbReference>
<keyword evidence="9" id="KW-1185">Reference proteome</keyword>
<organism evidence="8 9">
    <name type="scientific">Ilex paraguariensis</name>
    <name type="common">yerba mate</name>
    <dbReference type="NCBI Taxonomy" id="185542"/>
    <lineage>
        <taxon>Eukaryota</taxon>
        <taxon>Viridiplantae</taxon>
        <taxon>Streptophyta</taxon>
        <taxon>Embryophyta</taxon>
        <taxon>Tracheophyta</taxon>
        <taxon>Spermatophyta</taxon>
        <taxon>Magnoliopsida</taxon>
        <taxon>eudicotyledons</taxon>
        <taxon>Gunneridae</taxon>
        <taxon>Pentapetalae</taxon>
        <taxon>asterids</taxon>
        <taxon>campanulids</taxon>
        <taxon>Aquifoliales</taxon>
        <taxon>Aquifoliaceae</taxon>
        <taxon>Ilex</taxon>
    </lineage>
</organism>
<dbReference type="InterPro" id="IPR016177">
    <property type="entry name" value="DNA-bd_dom_sf"/>
</dbReference>
<evidence type="ECO:0000256" key="2">
    <source>
        <dbReference type="ARBA" id="ARBA00023015"/>
    </source>
</evidence>
<sequence>MPYIKGLRLEIKSMAQRKGKRKNPISVDEREEETKSIRKIRVIYSDPDATDCSSDEEGDSRDQRSRSKHMVHEILYIHSSNNGRHNPKRVFARKQPKKNKGVRLRKSGKWAAEIRNPFSKSRIWLGTYNTAEEASEAYLSKKLEFEAQGRQNIKQFVCKECESEPSNESPSSVLQIEPSALSDDLNSIESCSNSISSTDDGWKIRANTMEAVKEELQNKVSHNAEEASKAYLSKKFEIGGRLMTKKENQPIVHNDWVSSGDASEKISGKSVEALNVEEQEHNQGLVVGKYLQTQSGQKGNFPLELSSMIIDNDGNLLGELRRLDDLSICKVEDDNEANYFSCMTL</sequence>
<gene>
    <name evidence="8" type="ORF">ILEXP_LOCUS17377</name>
</gene>
<dbReference type="AlphaFoldDB" id="A0ABC8RWI3"/>
<dbReference type="PANTHER" id="PTHR31194">
    <property type="entry name" value="SHN SHINE , DNA BINDING / TRANSCRIPTION FACTOR"/>
    <property type="match status" value="1"/>
</dbReference>
<evidence type="ECO:0000256" key="3">
    <source>
        <dbReference type="ARBA" id="ARBA00023125"/>
    </source>
</evidence>
<proteinExistence type="predicted"/>
<dbReference type="InterPro" id="IPR001471">
    <property type="entry name" value="AP2/ERF_dom"/>
</dbReference>
<evidence type="ECO:0000256" key="6">
    <source>
        <dbReference type="SAM" id="MobiDB-lite"/>
    </source>
</evidence>
<dbReference type="Pfam" id="PF00847">
    <property type="entry name" value="AP2"/>
    <property type="match status" value="1"/>
</dbReference>
<dbReference type="InterPro" id="IPR050913">
    <property type="entry name" value="AP2/ERF_ERF"/>
</dbReference>
<dbReference type="Gene3D" id="3.30.730.10">
    <property type="entry name" value="AP2/ERF domain"/>
    <property type="match status" value="1"/>
</dbReference>
<evidence type="ECO:0000256" key="1">
    <source>
        <dbReference type="ARBA" id="ARBA00004123"/>
    </source>
</evidence>
<keyword evidence="5" id="KW-0539">Nucleus</keyword>
<dbReference type="SUPFAM" id="SSF54171">
    <property type="entry name" value="DNA-binding domain"/>
    <property type="match status" value="1"/>
</dbReference>
<keyword evidence="4" id="KW-0804">Transcription</keyword>
<dbReference type="SMART" id="SM00380">
    <property type="entry name" value="AP2"/>
    <property type="match status" value="1"/>
</dbReference>
<feature type="region of interest" description="Disordered" evidence="6">
    <location>
        <begin position="15"/>
        <end position="67"/>
    </location>
</feature>
<evidence type="ECO:0000256" key="4">
    <source>
        <dbReference type="ARBA" id="ARBA00023163"/>
    </source>
</evidence>
<protein>
    <recommendedName>
        <fullName evidence="7">AP2/ERF domain-containing protein</fullName>
    </recommendedName>
</protein>
<keyword evidence="3" id="KW-0238">DNA-binding</keyword>
<dbReference type="EMBL" id="CAUOFW020001859">
    <property type="protein sequence ID" value="CAK9149339.1"/>
    <property type="molecule type" value="Genomic_DNA"/>
</dbReference>
<dbReference type="GO" id="GO:0005634">
    <property type="term" value="C:nucleus"/>
    <property type="evidence" value="ECO:0007669"/>
    <property type="project" value="UniProtKB-SubCell"/>
</dbReference>
<evidence type="ECO:0000256" key="5">
    <source>
        <dbReference type="ARBA" id="ARBA00023242"/>
    </source>
</evidence>
<comment type="subcellular location">
    <subcellularLocation>
        <location evidence="1">Nucleus</location>
    </subcellularLocation>
</comment>
<accession>A0ABC8RWI3</accession>